<evidence type="ECO:0000256" key="3">
    <source>
        <dbReference type="ARBA" id="ARBA00022553"/>
    </source>
</evidence>
<sequence length="536" mass="62219">MIKVLVADDEKIMRIGLKMMIPWEQQGYEWIGAADDGEAALAMVKQHNPDILITDLQMPKINGLELIQKLREIAHFQGKIIVLSNHGEYSLVREAMKLGALDYLLKVTLKPDDLLDILQKAANELTSEKENKEIQRQKAVAQVENLMLARKNFFRELVYDNYLSERETMMQAQKLHIQIDSEQSFLLYITIDAYDKTMGSGKWTNRQSLNFSICNIISELVSDSFFMEFSEISDRDYFVILPNHRKYESDAGKLQLAKRITEMLQLYLNLAVNIVISNPFAGLLQVREAYLACKCAAGLRFYKHHSLVFHAREAAFNTSKAILPSQLEEMRKHIQLGAMEGLIDCLDDIYQYAEQRCVHPAQFQKPIIALIDEWESASAQHEYHVLPEQDRKQLEKAENFIDFRTAFVQAVGYFRQYEIPSSPKYRKEIRTVIEFMLKHMDQKITLGMMANEVNMNESYLARLFKTETGRTIVNFLNELRMEKAKELLKNPDLSVKSVSELIGISDQFYFNRLFNKTYGTNPTEFKKSHFRSQDRP</sequence>
<dbReference type="PROSITE" id="PS50110">
    <property type="entry name" value="RESPONSE_REGULATORY"/>
    <property type="match status" value="1"/>
</dbReference>
<evidence type="ECO:0000259" key="10">
    <source>
        <dbReference type="PROSITE" id="PS01124"/>
    </source>
</evidence>
<dbReference type="Gene3D" id="3.40.50.2300">
    <property type="match status" value="1"/>
</dbReference>
<evidence type="ECO:0000256" key="9">
    <source>
        <dbReference type="SAM" id="Coils"/>
    </source>
</evidence>
<dbReference type="InterPro" id="IPR051552">
    <property type="entry name" value="HptR"/>
</dbReference>
<dbReference type="SMART" id="SM00448">
    <property type="entry name" value="REC"/>
    <property type="match status" value="1"/>
</dbReference>
<dbReference type="Gene3D" id="1.10.10.60">
    <property type="entry name" value="Homeodomain-like"/>
    <property type="match status" value="2"/>
</dbReference>
<organism evidence="12 13">
    <name type="scientific">Paenibacillus alba</name>
    <dbReference type="NCBI Taxonomy" id="1197127"/>
    <lineage>
        <taxon>Bacteria</taxon>
        <taxon>Bacillati</taxon>
        <taxon>Bacillota</taxon>
        <taxon>Bacilli</taxon>
        <taxon>Bacillales</taxon>
        <taxon>Paenibacillaceae</taxon>
        <taxon>Paenibacillus</taxon>
    </lineage>
</organism>
<evidence type="ECO:0000256" key="5">
    <source>
        <dbReference type="ARBA" id="ARBA00023015"/>
    </source>
</evidence>
<dbReference type="PANTHER" id="PTHR42713">
    <property type="entry name" value="HISTIDINE KINASE-RELATED"/>
    <property type="match status" value="1"/>
</dbReference>
<evidence type="ECO:0000256" key="7">
    <source>
        <dbReference type="ARBA" id="ARBA00023163"/>
    </source>
</evidence>
<keyword evidence="5" id="KW-0805">Transcription regulation</keyword>
<dbReference type="InterPro" id="IPR011006">
    <property type="entry name" value="CheY-like_superfamily"/>
</dbReference>
<protein>
    <submittedName>
        <fullName evidence="12">Response regulator</fullName>
    </submittedName>
</protein>
<reference evidence="12 13" key="1">
    <citation type="submission" date="2023-03" db="EMBL/GenBank/DDBJ databases">
        <title>Bacillus Genome Sequencing.</title>
        <authorList>
            <person name="Dunlap C."/>
        </authorList>
    </citation>
    <scope>NUCLEOTIDE SEQUENCE [LARGE SCALE GENOMIC DNA]</scope>
    <source>
        <strain evidence="12 13">BD-533</strain>
    </source>
</reference>
<gene>
    <name evidence="12" type="ORF">P4I72_28815</name>
</gene>
<dbReference type="InterPro" id="IPR001789">
    <property type="entry name" value="Sig_transdc_resp-reg_receiver"/>
</dbReference>
<proteinExistence type="predicted"/>
<dbReference type="PROSITE" id="PS01124">
    <property type="entry name" value="HTH_ARAC_FAMILY_2"/>
    <property type="match status" value="1"/>
</dbReference>
<dbReference type="InterPro" id="IPR018060">
    <property type="entry name" value="HTH_AraC"/>
</dbReference>
<dbReference type="RefSeq" id="WP_326075031.1">
    <property type="nucleotide sequence ID" value="NZ_JARLKY010000086.1"/>
</dbReference>
<comment type="subcellular location">
    <subcellularLocation>
        <location evidence="1">Cytoplasm</location>
    </subcellularLocation>
</comment>
<keyword evidence="2" id="KW-0963">Cytoplasm</keyword>
<feature type="domain" description="HTH araC/xylS-type" evidence="10">
    <location>
        <begin position="430"/>
        <end position="528"/>
    </location>
</feature>
<dbReference type="InterPro" id="IPR018062">
    <property type="entry name" value="HTH_AraC-typ_CS"/>
</dbReference>
<evidence type="ECO:0000256" key="8">
    <source>
        <dbReference type="PROSITE-ProRule" id="PRU00169"/>
    </source>
</evidence>
<keyword evidence="6" id="KW-0238">DNA-binding</keyword>
<dbReference type="InterPro" id="IPR009057">
    <property type="entry name" value="Homeodomain-like_sf"/>
</dbReference>
<evidence type="ECO:0000256" key="6">
    <source>
        <dbReference type="ARBA" id="ARBA00023125"/>
    </source>
</evidence>
<evidence type="ECO:0000313" key="13">
    <source>
        <dbReference type="Proteomes" id="UP001338137"/>
    </source>
</evidence>
<comment type="caution">
    <text evidence="12">The sequence shown here is derived from an EMBL/GenBank/DDBJ whole genome shotgun (WGS) entry which is preliminary data.</text>
</comment>
<dbReference type="SUPFAM" id="SSF52172">
    <property type="entry name" value="CheY-like"/>
    <property type="match status" value="1"/>
</dbReference>
<dbReference type="SMART" id="SM00342">
    <property type="entry name" value="HTH_ARAC"/>
    <property type="match status" value="1"/>
</dbReference>
<evidence type="ECO:0000259" key="11">
    <source>
        <dbReference type="PROSITE" id="PS50110"/>
    </source>
</evidence>
<dbReference type="EMBL" id="JARLKY010000086">
    <property type="protein sequence ID" value="MEC0231105.1"/>
    <property type="molecule type" value="Genomic_DNA"/>
</dbReference>
<dbReference type="Pfam" id="PF12833">
    <property type="entry name" value="HTH_18"/>
    <property type="match status" value="1"/>
</dbReference>
<evidence type="ECO:0000256" key="2">
    <source>
        <dbReference type="ARBA" id="ARBA00022490"/>
    </source>
</evidence>
<feature type="coiled-coil region" evidence="9">
    <location>
        <begin position="115"/>
        <end position="149"/>
    </location>
</feature>
<keyword evidence="7" id="KW-0804">Transcription</keyword>
<keyword evidence="3 8" id="KW-0597">Phosphoprotein</keyword>
<dbReference type="PROSITE" id="PS00041">
    <property type="entry name" value="HTH_ARAC_FAMILY_1"/>
    <property type="match status" value="1"/>
</dbReference>
<dbReference type="Proteomes" id="UP001338137">
    <property type="component" value="Unassembled WGS sequence"/>
</dbReference>
<dbReference type="PANTHER" id="PTHR42713:SF3">
    <property type="entry name" value="TRANSCRIPTIONAL REGULATORY PROTEIN HPTR"/>
    <property type="match status" value="1"/>
</dbReference>
<keyword evidence="4" id="KW-0902">Two-component regulatory system</keyword>
<dbReference type="SUPFAM" id="SSF46689">
    <property type="entry name" value="Homeodomain-like"/>
    <property type="match status" value="2"/>
</dbReference>
<accession>A0ABU6GAV5</accession>
<evidence type="ECO:0000256" key="4">
    <source>
        <dbReference type="ARBA" id="ARBA00023012"/>
    </source>
</evidence>
<feature type="domain" description="Response regulatory" evidence="11">
    <location>
        <begin position="3"/>
        <end position="121"/>
    </location>
</feature>
<dbReference type="Pfam" id="PF00072">
    <property type="entry name" value="Response_reg"/>
    <property type="match status" value="1"/>
</dbReference>
<feature type="modified residue" description="4-aspartylphosphate" evidence="8">
    <location>
        <position position="55"/>
    </location>
</feature>
<dbReference type="CDD" id="cd17536">
    <property type="entry name" value="REC_YesN-like"/>
    <property type="match status" value="1"/>
</dbReference>
<evidence type="ECO:0000256" key="1">
    <source>
        <dbReference type="ARBA" id="ARBA00004496"/>
    </source>
</evidence>
<keyword evidence="9" id="KW-0175">Coiled coil</keyword>
<evidence type="ECO:0000313" key="12">
    <source>
        <dbReference type="EMBL" id="MEC0231105.1"/>
    </source>
</evidence>
<name>A0ABU6GAV5_9BACL</name>
<keyword evidence="13" id="KW-1185">Reference proteome</keyword>